<evidence type="ECO:0000313" key="3">
    <source>
        <dbReference type="EMBL" id="OHS98708.1"/>
    </source>
</evidence>
<sequence>MILFPLLFYFNGCYSSPNNDCQIIEDQTINSRLILNPSSDFCIKIKNCIFHNIECDIFDNGGAISVSHNLTTLTIQESLFTFCNCFQRKGGALFYQLKNATIDRCCAFCCFSIYGLFSEGVTSDFQYVNLSTITGCNTNDAKFSCAVMNTIGGTQILRNINSSMNNMNTFGAAGISVMSNELSLSFCSFSENIGESIININYDASPTFFIRSLEKINVYNNTIRTDSYISQAVVNIFTYNVTISDAIFVENSADNENKTFTFYEARTVKSLIIGCIFDNFKTKFSMNTQNCIFDTVAPTYNIQFLNTQMCNILPSEPSSKNTIIIVSSAVGGALLLTIVIIAIFLVIKRRKNKIITTVIDDRYLLDNNKDVV</sequence>
<proteinExistence type="predicted"/>
<keyword evidence="4" id="KW-1185">Reference proteome</keyword>
<reference evidence="3" key="1">
    <citation type="submission" date="2016-10" db="EMBL/GenBank/DDBJ databases">
        <authorList>
            <person name="Benchimol M."/>
            <person name="Almeida L.G."/>
            <person name="Vasconcelos A.T."/>
            <person name="Perreira-Neves A."/>
            <person name="Rosa I.A."/>
            <person name="Tasca T."/>
            <person name="Bogo M.R."/>
            <person name="de Souza W."/>
        </authorList>
    </citation>
    <scope>NUCLEOTIDE SEQUENCE [LARGE SCALE GENOMIC DNA]</scope>
    <source>
        <strain evidence="3">K</strain>
    </source>
</reference>
<keyword evidence="2" id="KW-0732">Signal</keyword>
<dbReference type="VEuPathDB" id="TrichDB:TRFO_08684"/>
<dbReference type="AlphaFoldDB" id="A0A1J4JN78"/>
<dbReference type="Proteomes" id="UP000179807">
    <property type="component" value="Unassembled WGS sequence"/>
</dbReference>
<keyword evidence="1" id="KW-1133">Transmembrane helix</keyword>
<dbReference type="RefSeq" id="XP_068351845.1">
    <property type="nucleotide sequence ID" value="XM_068494441.1"/>
</dbReference>
<evidence type="ECO:0000313" key="4">
    <source>
        <dbReference type="Proteomes" id="UP000179807"/>
    </source>
</evidence>
<comment type="caution">
    <text evidence="3">The sequence shown here is derived from an EMBL/GenBank/DDBJ whole genome shotgun (WGS) entry which is preliminary data.</text>
</comment>
<name>A0A1J4JN78_9EUKA</name>
<keyword evidence="1" id="KW-0812">Transmembrane</keyword>
<feature type="transmembrane region" description="Helical" evidence="1">
    <location>
        <begin position="323"/>
        <end position="347"/>
    </location>
</feature>
<organism evidence="3 4">
    <name type="scientific">Tritrichomonas foetus</name>
    <dbReference type="NCBI Taxonomy" id="1144522"/>
    <lineage>
        <taxon>Eukaryota</taxon>
        <taxon>Metamonada</taxon>
        <taxon>Parabasalia</taxon>
        <taxon>Tritrichomonadida</taxon>
        <taxon>Tritrichomonadidae</taxon>
        <taxon>Tritrichomonas</taxon>
    </lineage>
</organism>
<gene>
    <name evidence="3" type="ORF">TRFO_08684</name>
</gene>
<evidence type="ECO:0000256" key="2">
    <source>
        <dbReference type="SAM" id="SignalP"/>
    </source>
</evidence>
<keyword evidence="1" id="KW-0472">Membrane</keyword>
<dbReference type="CDD" id="cd12087">
    <property type="entry name" value="TM_EGFR-like"/>
    <property type="match status" value="1"/>
</dbReference>
<feature type="signal peptide" evidence="2">
    <location>
        <begin position="1"/>
        <end position="15"/>
    </location>
</feature>
<dbReference type="GeneID" id="94829145"/>
<evidence type="ECO:0008006" key="5">
    <source>
        <dbReference type="Google" id="ProtNLM"/>
    </source>
</evidence>
<evidence type="ECO:0000256" key="1">
    <source>
        <dbReference type="SAM" id="Phobius"/>
    </source>
</evidence>
<feature type="chain" id="PRO_5012362558" description="Right handed beta helix domain-containing protein" evidence="2">
    <location>
        <begin position="16"/>
        <end position="372"/>
    </location>
</feature>
<dbReference type="EMBL" id="MLAK01001038">
    <property type="protein sequence ID" value="OHS98708.1"/>
    <property type="molecule type" value="Genomic_DNA"/>
</dbReference>
<protein>
    <recommendedName>
        <fullName evidence="5">Right handed beta helix domain-containing protein</fullName>
    </recommendedName>
</protein>
<accession>A0A1J4JN78</accession>